<evidence type="ECO:0000313" key="1">
    <source>
        <dbReference type="EMBL" id="TDH72925.1"/>
    </source>
</evidence>
<dbReference type="GeneID" id="94346871"/>
<gene>
    <name evidence="1" type="ORF">CCR75_003103</name>
</gene>
<dbReference type="AlphaFoldDB" id="A0A976NYQ8"/>
<protein>
    <submittedName>
        <fullName evidence="1">Uncharacterized protein</fullName>
    </submittedName>
</protein>
<dbReference type="Proteomes" id="UP000294530">
    <property type="component" value="Unassembled WGS sequence"/>
</dbReference>
<name>A0A976NYQ8_BRELC</name>
<dbReference type="RefSeq" id="XP_067822424.1">
    <property type="nucleotide sequence ID" value="XM_067961200.1"/>
</dbReference>
<dbReference type="KEGG" id="blac:94346871"/>
<proteinExistence type="predicted"/>
<keyword evidence="2" id="KW-1185">Reference proteome</keyword>
<organism evidence="1 2">
    <name type="scientific">Bremia lactucae</name>
    <name type="common">Lettuce downy mildew</name>
    <dbReference type="NCBI Taxonomy" id="4779"/>
    <lineage>
        <taxon>Eukaryota</taxon>
        <taxon>Sar</taxon>
        <taxon>Stramenopiles</taxon>
        <taxon>Oomycota</taxon>
        <taxon>Peronosporomycetes</taxon>
        <taxon>Peronosporales</taxon>
        <taxon>Peronosporaceae</taxon>
        <taxon>Bremia</taxon>
    </lineage>
</organism>
<comment type="caution">
    <text evidence="1">The sequence shown here is derived from an EMBL/GenBank/DDBJ whole genome shotgun (WGS) entry which is preliminary data.</text>
</comment>
<dbReference type="EMBL" id="SHOA02000036">
    <property type="protein sequence ID" value="TDH72925.1"/>
    <property type="molecule type" value="Genomic_DNA"/>
</dbReference>
<evidence type="ECO:0000313" key="2">
    <source>
        <dbReference type="Proteomes" id="UP000294530"/>
    </source>
</evidence>
<reference evidence="1 2" key="1">
    <citation type="journal article" date="2021" name="Genome Biol.">
        <title>AFLAP: assembly-free linkage analysis pipeline using k-mers from genome sequencing data.</title>
        <authorList>
            <person name="Fletcher K."/>
            <person name="Zhang L."/>
            <person name="Gil J."/>
            <person name="Han R."/>
            <person name="Cavanaugh K."/>
            <person name="Michelmore R."/>
        </authorList>
    </citation>
    <scope>NUCLEOTIDE SEQUENCE [LARGE SCALE GENOMIC DNA]</scope>
    <source>
        <strain evidence="1 2">SF5</strain>
    </source>
</reference>
<sequence length="60" mass="6500">MAGKSVFVKFCLNISSAAPHEGQIPDIKINTNTPFSAKIFPSQATFPSKNYRDLPDNSSA</sequence>
<accession>A0A976NYQ8</accession>
<dbReference type="OrthoDB" id="19996at2759"/>